<dbReference type="Pfam" id="PF02892">
    <property type="entry name" value="zf-BED"/>
    <property type="match status" value="1"/>
</dbReference>
<name>A0ABD1EX18_HYPHA</name>
<evidence type="ECO:0000259" key="6">
    <source>
        <dbReference type="PROSITE" id="PS50808"/>
    </source>
</evidence>
<gene>
    <name evidence="7" type="ORF">ABEB36_005090</name>
</gene>
<keyword evidence="1" id="KW-0479">Metal-binding</keyword>
<evidence type="ECO:0000256" key="5">
    <source>
        <dbReference type="SAM" id="MobiDB-lite"/>
    </source>
</evidence>
<evidence type="ECO:0000256" key="3">
    <source>
        <dbReference type="ARBA" id="ARBA00022833"/>
    </source>
</evidence>
<keyword evidence="2 4" id="KW-0863">Zinc-finger</keyword>
<proteinExistence type="predicted"/>
<evidence type="ECO:0000256" key="1">
    <source>
        <dbReference type="ARBA" id="ARBA00022723"/>
    </source>
</evidence>
<evidence type="ECO:0000313" key="8">
    <source>
        <dbReference type="Proteomes" id="UP001566132"/>
    </source>
</evidence>
<dbReference type="InterPro" id="IPR003656">
    <property type="entry name" value="Znf_BED"/>
</dbReference>
<dbReference type="SUPFAM" id="SSF57667">
    <property type="entry name" value="beta-beta-alpha zinc fingers"/>
    <property type="match status" value="1"/>
</dbReference>
<feature type="domain" description="BED-type" evidence="6">
    <location>
        <begin position="12"/>
        <end position="64"/>
    </location>
</feature>
<dbReference type="GO" id="GO:0008270">
    <property type="term" value="F:zinc ion binding"/>
    <property type="evidence" value="ECO:0007669"/>
    <property type="project" value="UniProtKB-KW"/>
</dbReference>
<comment type="caution">
    <text evidence="7">The sequence shown here is derived from an EMBL/GenBank/DDBJ whole genome shotgun (WGS) entry which is preliminary data.</text>
</comment>
<dbReference type="PROSITE" id="PS50808">
    <property type="entry name" value="ZF_BED"/>
    <property type="match status" value="1"/>
</dbReference>
<feature type="non-terminal residue" evidence="7">
    <location>
        <position position="141"/>
    </location>
</feature>
<keyword evidence="3" id="KW-0862">Zinc</keyword>
<sequence>MAASSSSFSMQSHKSAVWLHFDCIEGTSKVKCKICRNLFSYKGSAISNLRKHLKIKHPILCRETLNLSTTLIDDTEDSNMDSQFSAISPTPSSSSISIELDSDSQISSTPNLSSVPASNLAKKQKTQSKLDFFRKIRTPVE</sequence>
<feature type="region of interest" description="Disordered" evidence="5">
    <location>
        <begin position="80"/>
        <end position="126"/>
    </location>
</feature>
<feature type="compositionally biased region" description="Low complexity" evidence="5">
    <location>
        <begin position="82"/>
        <end position="108"/>
    </location>
</feature>
<dbReference type="InterPro" id="IPR036236">
    <property type="entry name" value="Znf_C2H2_sf"/>
</dbReference>
<protein>
    <recommendedName>
        <fullName evidence="6">BED-type domain-containing protein</fullName>
    </recommendedName>
</protein>
<organism evidence="7 8">
    <name type="scientific">Hypothenemus hampei</name>
    <name type="common">Coffee berry borer</name>
    <dbReference type="NCBI Taxonomy" id="57062"/>
    <lineage>
        <taxon>Eukaryota</taxon>
        <taxon>Metazoa</taxon>
        <taxon>Ecdysozoa</taxon>
        <taxon>Arthropoda</taxon>
        <taxon>Hexapoda</taxon>
        <taxon>Insecta</taxon>
        <taxon>Pterygota</taxon>
        <taxon>Neoptera</taxon>
        <taxon>Endopterygota</taxon>
        <taxon>Coleoptera</taxon>
        <taxon>Polyphaga</taxon>
        <taxon>Cucujiformia</taxon>
        <taxon>Curculionidae</taxon>
        <taxon>Scolytinae</taxon>
        <taxon>Hypothenemus</taxon>
    </lineage>
</organism>
<accession>A0ABD1EX18</accession>
<evidence type="ECO:0000256" key="2">
    <source>
        <dbReference type="ARBA" id="ARBA00022771"/>
    </source>
</evidence>
<dbReference type="SMART" id="SM00614">
    <property type="entry name" value="ZnF_BED"/>
    <property type="match status" value="1"/>
</dbReference>
<dbReference type="AlphaFoldDB" id="A0ABD1EX18"/>
<evidence type="ECO:0000313" key="7">
    <source>
        <dbReference type="EMBL" id="KAL1505548.1"/>
    </source>
</evidence>
<evidence type="ECO:0000256" key="4">
    <source>
        <dbReference type="PROSITE-ProRule" id="PRU00027"/>
    </source>
</evidence>
<keyword evidence="8" id="KW-1185">Reference proteome</keyword>
<dbReference type="Proteomes" id="UP001566132">
    <property type="component" value="Unassembled WGS sequence"/>
</dbReference>
<dbReference type="EMBL" id="JBDJPC010000004">
    <property type="protein sequence ID" value="KAL1505548.1"/>
    <property type="molecule type" value="Genomic_DNA"/>
</dbReference>
<reference evidence="7 8" key="1">
    <citation type="submission" date="2024-05" db="EMBL/GenBank/DDBJ databases">
        <title>Genetic variation in Jamaican populations of the coffee berry borer (Hypothenemus hampei).</title>
        <authorList>
            <person name="Errbii M."/>
            <person name="Myrie A."/>
        </authorList>
    </citation>
    <scope>NUCLEOTIDE SEQUENCE [LARGE SCALE GENOMIC DNA]</scope>
    <source>
        <strain evidence="7">JA-Hopewell-2020-01-JO</strain>
        <tissue evidence="7">Whole body</tissue>
    </source>
</reference>